<evidence type="ECO:0000256" key="1">
    <source>
        <dbReference type="SAM" id="SignalP"/>
    </source>
</evidence>
<protein>
    <recommendedName>
        <fullName evidence="2">Thioredoxin-like fold domain-containing protein</fullName>
    </recommendedName>
</protein>
<comment type="caution">
    <text evidence="3">The sequence shown here is derived from an EMBL/GenBank/DDBJ whole genome shotgun (WGS) entry which is preliminary data.</text>
</comment>
<keyword evidence="4" id="KW-1185">Reference proteome</keyword>
<dbReference type="InterPro" id="IPR036249">
    <property type="entry name" value="Thioredoxin-like_sf"/>
</dbReference>
<evidence type="ECO:0000313" key="3">
    <source>
        <dbReference type="EMBL" id="KAK2163318.1"/>
    </source>
</evidence>
<evidence type="ECO:0000259" key="2">
    <source>
        <dbReference type="Pfam" id="PF13462"/>
    </source>
</evidence>
<accession>A0AAD9K3D9</accession>
<dbReference type="Proteomes" id="UP001209878">
    <property type="component" value="Unassembled WGS sequence"/>
</dbReference>
<sequence>MGSIAVSTFALIFWLNNQVGYLHGSRDPAAPVPIPARSLGMVLGNGSASAPVQIEVFLELLCPDSFQAWTTLKRLSRTYDAAKVRIVIHQFPLPYHSNGFVVTQTFFQVAHVKPDMASAYMEQIFRSMGGYSTGSTMDNTPNAVLRHLAARMSALTGMDKEQILSNHDRYYGTAITAWKYGARRGVAGTPWHFVNGVELSQNGESLSLEDYRAIIDPLMRRNDVSPTHSFLIVDGPTNATPFASLVSHQVVLILLTVSSLVVL</sequence>
<organism evidence="3 4">
    <name type="scientific">Ridgeia piscesae</name>
    <name type="common">Tubeworm</name>
    <dbReference type="NCBI Taxonomy" id="27915"/>
    <lineage>
        <taxon>Eukaryota</taxon>
        <taxon>Metazoa</taxon>
        <taxon>Spiralia</taxon>
        <taxon>Lophotrochozoa</taxon>
        <taxon>Annelida</taxon>
        <taxon>Polychaeta</taxon>
        <taxon>Sedentaria</taxon>
        <taxon>Canalipalpata</taxon>
        <taxon>Sabellida</taxon>
        <taxon>Siboglinidae</taxon>
        <taxon>Ridgeia</taxon>
    </lineage>
</organism>
<evidence type="ECO:0000313" key="4">
    <source>
        <dbReference type="Proteomes" id="UP001209878"/>
    </source>
</evidence>
<dbReference type="AlphaFoldDB" id="A0AAD9K3D9"/>
<proteinExistence type="predicted"/>
<feature type="signal peptide" evidence="1">
    <location>
        <begin position="1"/>
        <end position="24"/>
    </location>
</feature>
<dbReference type="PANTHER" id="PTHR33875">
    <property type="entry name" value="OS09G0542200 PROTEIN"/>
    <property type="match status" value="1"/>
</dbReference>
<dbReference type="SUPFAM" id="SSF52833">
    <property type="entry name" value="Thioredoxin-like"/>
    <property type="match status" value="1"/>
</dbReference>
<reference evidence="3" key="1">
    <citation type="journal article" date="2023" name="Mol. Biol. Evol.">
        <title>Third-Generation Sequencing Reveals the Adaptive Role of the Epigenome in Three Deep-Sea Polychaetes.</title>
        <authorList>
            <person name="Perez M."/>
            <person name="Aroh O."/>
            <person name="Sun Y."/>
            <person name="Lan Y."/>
            <person name="Juniper S.K."/>
            <person name="Young C.R."/>
            <person name="Angers B."/>
            <person name="Qian P.Y."/>
        </authorList>
    </citation>
    <scope>NUCLEOTIDE SEQUENCE</scope>
    <source>
        <tissue evidence="3">Vestimentum</tissue>
    </source>
</reference>
<feature type="domain" description="Thioredoxin-like fold" evidence="2">
    <location>
        <begin position="46"/>
        <end position="216"/>
    </location>
</feature>
<dbReference type="Gene3D" id="3.40.30.10">
    <property type="entry name" value="Glutaredoxin"/>
    <property type="match status" value="1"/>
</dbReference>
<dbReference type="EMBL" id="JAODUO010001468">
    <property type="protein sequence ID" value="KAK2163318.1"/>
    <property type="molecule type" value="Genomic_DNA"/>
</dbReference>
<gene>
    <name evidence="3" type="ORF">NP493_1468g00023</name>
</gene>
<feature type="chain" id="PRO_5041946220" description="Thioredoxin-like fold domain-containing protein" evidence="1">
    <location>
        <begin position="25"/>
        <end position="263"/>
    </location>
</feature>
<dbReference type="PANTHER" id="PTHR33875:SF2">
    <property type="entry name" value="ACR183CP"/>
    <property type="match status" value="1"/>
</dbReference>
<name>A0AAD9K3D9_RIDPI</name>
<dbReference type="Pfam" id="PF13462">
    <property type="entry name" value="Thioredoxin_4"/>
    <property type="match status" value="1"/>
</dbReference>
<keyword evidence="1" id="KW-0732">Signal</keyword>
<dbReference type="InterPro" id="IPR012336">
    <property type="entry name" value="Thioredoxin-like_fold"/>
</dbReference>